<dbReference type="OrthoDB" id="69550at2759"/>
<evidence type="ECO:0000256" key="1">
    <source>
        <dbReference type="ARBA" id="ARBA00003035"/>
    </source>
</evidence>
<feature type="compositionally biased region" description="Low complexity" evidence="8">
    <location>
        <begin position="50"/>
        <end position="60"/>
    </location>
</feature>
<dbReference type="RefSeq" id="XP_031866172.1">
    <property type="nucleotide sequence ID" value="XM_032017529.1"/>
</dbReference>
<evidence type="ECO:0000313" key="11">
    <source>
        <dbReference type="Proteomes" id="UP000254866"/>
    </source>
</evidence>
<comment type="caution">
    <text evidence="10">The sequence shown here is derived from an EMBL/GenBank/DDBJ whole genome shotgun (WGS) entry which is preliminary data.</text>
</comment>
<proteinExistence type="inferred from homology"/>
<keyword evidence="7" id="KW-0687">Ribonucleoprotein</keyword>
<dbReference type="GO" id="GO:0030687">
    <property type="term" value="C:preribosome, large subunit precursor"/>
    <property type="evidence" value="ECO:0007669"/>
    <property type="project" value="TreeGrafter"/>
</dbReference>
<protein>
    <recommendedName>
        <fullName evidence="4">Ribosome assembly protein 3</fullName>
    </recommendedName>
</protein>
<feature type="compositionally biased region" description="Basic residues" evidence="8">
    <location>
        <begin position="8"/>
        <end position="17"/>
    </location>
</feature>
<dbReference type="Pfam" id="PF14615">
    <property type="entry name" value="Rsa3"/>
    <property type="match status" value="1"/>
</dbReference>
<dbReference type="GeneID" id="43601755"/>
<dbReference type="PANTHER" id="PTHR28127">
    <property type="entry name" value="RIBOSOME ASSEMBLY PROTEIN 3"/>
    <property type="match status" value="1"/>
</dbReference>
<comment type="similarity">
    <text evidence="3">Belongs to the RSA3 family.</text>
</comment>
<evidence type="ECO:0000256" key="2">
    <source>
        <dbReference type="ARBA" id="ARBA00004604"/>
    </source>
</evidence>
<dbReference type="PANTHER" id="PTHR28127:SF1">
    <property type="entry name" value="RIBOSOME ASSEMBLY PROTEIN 3"/>
    <property type="match status" value="1"/>
</dbReference>
<reference evidence="10 11" key="1">
    <citation type="journal article" date="2018" name="IMA Fungus">
        <title>IMA Genome-F 9: Draft genome sequence of Annulohypoxylon stygium, Aspergillus mulundensis, Berkeleyomyces basicola (syn. Thielaviopsis basicola), Ceratocystis smalleyi, two Cercospora beticola strains, Coleophoma cylindrospora, Fusarium fracticaudum, Phialophora cf. hyalina, and Morchella septimelata.</title>
        <authorList>
            <person name="Wingfield B.D."/>
            <person name="Bills G.F."/>
            <person name="Dong Y."/>
            <person name="Huang W."/>
            <person name="Nel W.J."/>
            <person name="Swalarsk-Parry B.S."/>
            <person name="Vaghefi N."/>
            <person name="Wilken P.M."/>
            <person name="An Z."/>
            <person name="de Beer Z.W."/>
            <person name="De Vos L."/>
            <person name="Chen L."/>
            <person name="Duong T.A."/>
            <person name="Gao Y."/>
            <person name="Hammerbacher A."/>
            <person name="Kikkert J.R."/>
            <person name="Li Y."/>
            <person name="Li H."/>
            <person name="Li K."/>
            <person name="Li Q."/>
            <person name="Liu X."/>
            <person name="Ma X."/>
            <person name="Naidoo K."/>
            <person name="Pethybridge S.J."/>
            <person name="Sun J."/>
            <person name="Steenkamp E.T."/>
            <person name="van der Nest M.A."/>
            <person name="van Wyk S."/>
            <person name="Wingfield M.J."/>
            <person name="Xiong C."/>
            <person name="Yue Q."/>
            <person name="Zhang X."/>
        </authorList>
    </citation>
    <scope>NUCLEOTIDE SEQUENCE [LARGE SCALE GENOMIC DNA]</scope>
    <source>
        <strain evidence="10 11">BP 5553</strain>
    </source>
</reference>
<dbReference type="GO" id="GO:0000027">
    <property type="term" value="P:ribosomal large subunit assembly"/>
    <property type="evidence" value="ECO:0007669"/>
    <property type="project" value="TreeGrafter"/>
</dbReference>
<comment type="subcellular location">
    <subcellularLocation>
        <location evidence="2">Nucleus</location>
        <location evidence="2">Nucleolus</location>
    </subcellularLocation>
</comment>
<dbReference type="EMBL" id="NPIC01000010">
    <property type="protein sequence ID" value="RDL32450.1"/>
    <property type="molecule type" value="Genomic_DNA"/>
</dbReference>
<dbReference type="InterPro" id="IPR051898">
    <property type="entry name" value="Ribosome_Assembly_3"/>
</dbReference>
<evidence type="ECO:0000256" key="7">
    <source>
        <dbReference type="ARBA" id="ARBA00023274"/>
    </source>
</evidence>
<organism evidence="10 11">
    <name type="scientific">Venustampulla echinocandica</name>
    <dbReference type="NCBI Taxonomy" id="2656787"/>
    <lineage>
        <taxon>Eukaryota</taxon>
        <taxon>Fungi</taxon>
        <taxon>Dikarya</taxon>
        <taxon>Ascomycota</taxon>
        <taxon>Pezizomycotina</taxon>
        <taxon>Leotiomycetes</taxon>
        <taxon>Helotiales</taxon>
        <taxon>Pleuroascaceae</taxon>
        <taxon>Venustampulla</taxon>
    </lineage>
</organism>
<gene>
    <name evidence="10" type="ORF">BP5553_08906</name>
</gene>
<keyword evidence="5" id="KW-0690">Ribosome biogenesis</keyword>
<accession>A0A370TDA3</accession>
<evidence type="ECO:0000256" key="4">
    <source>
        <dbReference type="ARBA" id="ARBA00015339"/>
    </source>
</evidence>
<dbReference type="InterPro" id="IPR028217">
    <property type="entry name" value="Rsa3_C"/>
</dbReference>
<dbReference type="GO" id="GO:0005730">
    <property type="term" value="C:nucleolus"/>
    <property type="evidence" value="ECO:0007669"/>
    <property type="project" value="UniProtKB-SubCell"/>
</dbReference>
<comment type="function">
    <text evidence="1">Required for efficient biogenesis of the 60S ribosomal subunit.</text>
</comment>
<evidence type="ECO:0000256" key="6">
    <source>
        <dbReference type="ARBA" id="ARBA00023242"/>
    </source>
</evidence>
<feature type="domain" description="Ribosome-assembly protein 3 C-terminal" evidence="9">
    <location>
        <begin position="69"/>
        <end position="114"/>
    </location>
</feature>
<keyword evidence="6" id="KW-0539">Nucleus</keyword>
<sequence length="135" mass="14892">MGDQDKTKPRRHKKRKSRTEVSSDSDSEYEKEPEQVDSQPSPQPQPQPSKPVIKQKPKISPEAETSAAFTSFYMQRATTEFAEDLDRVRGAGDFKGEALGILVDALKQGTTVFSPAEQRRIVNAGKAAGKDLGDE</sequence>
<keyword evidence="11" id="KW-1185">Reference proteome</keyword>
<dbReference type="STRING" id="2656787.A0A370TDA3"/>
<dbReference type="Proteomes" id="UP000254866">
    <property type="component" value="Unassembled WGS sequence"/>
</dbReference>
<evidence type="ECO:0000259" key="9">
    <source>
        <dbReference type="Pfam" id="PF14615"/>
    </source>
</evidence>
<evidence type="ECO:0000313" key="10">
    <source>
        <dbReference type="EMBL" id="RDL32450.1"/>
    </source>
</evidence>
<evidence type="ECO:0000256" key="5">
    <source>
        <dbReference type="ARBA" id="ARBA00022517"/>
    </source>
</evidence>
<name>A0A370TDA3_9HELO</name>
<evidence type="ECO:0000256" key="8">
    <source>
        <dbReference type="SAM" id="MobiDB-lite"/>
    </source>
</evidence>
<feature type="region of interest" description="Disordered" evidence="8">
    <location>
        <begin position="1"/>
        <end position="65"/>
    </location>
</feature>
<evidence type="ECO:0000256" key="3">
    <source>
        <dbReference type="ARBA" id="ARBA00006256"/>
    </source>
</evidence>
<dbReference type="AlphaFoldDB" id="A0A370TDA3"/>